<evidence type="ECO:0000256" key="6">
    <source>
        <dbReference type="ARBA" id="ARBA00023136"/>
    </source>
</evidence>
<protein>
    <submittedName>
        <fullName evidence="11">1-acyl-sn-glycerol-3-phosphate acyltransferase</fullName>
    </submittedName>
</protein>
<dbReference type="RefSeq" id="WP_114076946.1">
    <property type="nucleotide sequence ID" value="NZ_CP030918.1"/>
</dbReference>
<dbReference type="GO" id="GO:0006644">
    <property type="term" value="P:phospholipid metabolic process"/>
    <property type="evidence" value="ECO:0007669"/>
    <property type="project" value="TreeGrafter"/>
</dbReference>
<evidence type="ECO:0000313" key="12">
    <source>
        <dbReference type="Proteomes" id="UP000252023"/>
    </source>
</evidence>
<keyword evidence="5" id="KW-0443">Lipid metabolism</keyword>
<evidence type="ECO:0000256" key="9">
    <source>
        <dbReference type="SAM" id="Phobius"/>
    </source>
</evidence>
<keyword evidence="7 11" id="KW-0012">Acyltransferase</keyword>
<dbReference type="CDD" id="cd07989">
    <property type="entry name" value="LPLAT_AGPAT-like"/>
    <property type="match status" value="1"/>
</dbReference>
<organism evidence="11 12">
    <name type="scientific">Paracoccus suum</name>
    <dbReference type="NCBI Taxonomy" id="2259340"/>
    <lineage>
        <taxon>Bacteria</taxon>
        <taxon>Pseudomonadati</taxon>
        <taxon>Pseudomonadota</taxon>
        <taxon>Alphaproteobacteria</taxon>
        <taxon>Rhodobacterales</taxon>
        <taxon>Paracoccaceae</taxon>
        <taxon>Paracoccus</taxon>
    </lineage>
</organism>
<accession>A0A344PMM4</accession>
<dbReference type="SUPFAM" id="SSF69593">
    <property type="entry name" value="Glycerol-3-phosphate (1)-acyltransferase"/>
    <property type="match status" value="1"/>
</dbReference>
<dbReference type="Proteomes" id="UP000252023">
    <property type="component" value="Chromosome"/>
</dbReference>
<reference evidence="12" key="1">
    <citation type="submission" date="2018-07" db="EMBL/GenBank/DDBJ databases">
        <title>Genome sequencing of Paracoccus sp. SC2-6.</title>
        <authorList>
            <person name="Heo J."/>
            <person name="Kim S.-J."/>
            <person name="Kwon S.-W."/>
        </authorList>
    </citation>
    <scope>NUCLEOTIDE SEQUENCE [LARGE SCALE GENOMIC DNA]</scope>
    <source>
        <strain evidence="12">SC2-6</strain>
    </source>
</reference>
<evidence type="ECO:0000256" key="2">
    <source>
        <dbReference type="ARBA" id="ARBA00022679"/>
    </source>
</evidence>
<name>A0A344PMM4_9RHOB</name>
<evidence type="ECO:0000256" key="5">
    <source>
        <dbReference type="ARBA" id="ARBA00023098"/>
    </source>
</evidence>
<evidence type="ECO:0000256" key="4">
    <source>
        <dbReference type="ARBA" id="ARBA00022989"/>
    </source>
</evidence>
<keyword evidence="3 9" id="KW-0812">Transmembrane</keyword>
<keyword evidence="2 11" id="KW-0808">Transferase</keyword>
<dbReference type="InterPro" id="IPR002123">
    <property type="entry name" value="Plipid/glycerol_acylTrfase"/>
</dbReference>
<dbReference type="GO" id="GO:0071618">
    <property type="term" value="F:lysophosphatidylethanolamine acyltransferase activity"/>
    <property type="evidence" value="ECO:0007669"/>
    <property type="project" value="TreeGrafter"/>
</dbReference>
<dbReference type="PANTHER" id="PTHR23063:SF54">
    <property type="entry name" value="LYSOPHOSPHOLIPID ACYLTRANSFERASE LPEAT1"/>
    <property type="match status" value="1"/>
</dbReference>
<dbReference type="EMBL" id="CP030918">
    <property type="protein sequence ID" value="AXC50629.1"/>
    <property type="molecule type" value="Genomic_DNA"/>
</dbReference>
<dbReference type="OrthoDB" id="9806880at2"/>
<dbReference type="GO" id="GO:0016020">
    <property type="term" value="C:membrane"/>
    <property type="evidence" value="ECO:0007669"/>
    <property type="project" value="UniProtKB-SubCell"/>
</dbReference>
<gene>
    <name evidence="11" type="ORF">DRW48_13870</name>
</gene>
<feature type="transmembrane region" description="Helical" evidence="9">
    <location>
        <begin position="50"/>
        <end position="73"/>
    </location>
</feature>
<keyword evidence="12" id="KW-1185">Reference proteome</keyword>
<feature type="domain" description="Phospholipid/glycerol acyltransferase" evidence="10">
    <location>
        <begin position="116"/>
        <end position="231"/>
    </location>
</feature>
<proteinExistence type="predicted"/>
<dbReference type="AlphaFoldDB" id="A0A344PMM4"/>
<evidence type="ECO:0000256" key="1">
    <source>
        <dbReference type="ARBA" id="ARBA00004370"/>
    </source>
</evidence>
<comment type="subcellular location">
    <subcellularLocation>
        <location evidence="1">Membrane</location>
    </subcellularLocation>
</comment>
<dbReference type="KEGG" id="pars:DRW48_13870"/>
<feature type="region of interest" description="Disordered" evidence="8">
    <location>
        <begin position="1"/>
        <end position="31"/>
    </location>
</feature>
<sequence length="298" mass="31683">MASDPNGPVAPRASALPDSAPARASGPAWHDNAAPPPVLPRISLLGWLRAGLRGTGVVIWLALGVLALLLLRLPERALHGARRPWTGPLVQGVCRGCLAILGIRWRRVGRPMQGPGAAVANHSSWLDILVLNAALPVFFVSKAEVAGWPGINILTRVTDTHFVVRDPRLAQSQAAEFAARTRAGHRLLFFPEGTSTDGRRVLPFKPTLFQAFLAPDLPAGLALQPVSAAYRAPPRRDARFYGWWGAMALGPHLLAVLAQAPQGSVTVTLHPPITVAGSNRKALAAQCEAAVRSGLPWA</sequence>
<dbReference type="SMART" id="SM00563">
    <property type="entry name" value="PlsC"/>
    <property type="match status" value="1"/>
</dbReference>
<evidence type="ECO:0000259" key="10">
    <source>
        <dbReference type="SMART" id="SM00563"/>
    </source>
</evidence>
<keyword evidence="4 9" id="KW-1133">Transmembrane helix</keyword>
<dbReference type="Pfam" id="PF01553">
    <property type="entry name" value="Acyltransferase"/>
    <property type="match status" value="1"/>
</dbReference>
<keyword evidence="6 9" id="KW-0472">Membrane</keyword>
<evidence type="ECO:0000256" key="7">
    <source>
        <dbReference type="ARBA" id="ARBA00023315"/>
    </source>
</evidence>
<evidence type="ECO:0000256" key="8">
    <source>
        <dbReference type="SAM" id="MobiDB-lite"/>
    </source>
</evidence>
<dbReference type="PANTHER" id="PTHR23063">
    <property type="entry name" value="PHOSPHOLIPID ACYLTRANSFERASE"/>
    <property type="match status" value="1"/>
</dbReference>
<evidence type="ECO:0000313" key="11">
    <source>
        <dbReference type="EMBL" id="AXC50629.1"/>
    </source>
</evidence>
<evidence type="ECO:0000256" key="3">
    <source>
        <dbReference type="ARBA" id="ARBA00022692"/>
    </source>
</evidence>